<dbReference type="Proteomes" id="UP000177798">
    <property type="component" value="Chromosome 2"/>
</dbReference>
<dbReference type="OMA" id="RPENITR"/>
<dbReference type="VEuPathDB" id="FungiDB:sscle_02g020760"/>
<feature type="compositionally biased region" description="Basic and acidic residues" evidence="1">
    <location>
        <begin position="164"/>
        <end position="174"/>
    </location>
</feature>
<proteinExistence type="predicted"/>
<feature type="compositionally biased region" description="Basic and acidic residues" evidence="1">
    <location>
        <begin position="28"/>
        <end position="41"/>
    </location>
</feature>
<organism evidence="2 3">
    <name type="scientific">Sclerotinia sclerotiorum (strain ATCC 18683 / 1980 / Ss-1)</name>
    <name type="common">White mold</name>
    <name type="synonym">Whetzelinia sclerotiorum</name>
    <dbReference type="NCBI Taxonomy" id="665079"/>
    <lineage>
        <taxon>Eukaryota</taxon>
        <taxon>Fungi</taxon>
        <taxon>Dikarya</taxon>
        <taxon>Ascomycota</taxon>
        <taxon>Pezizomycotina</taxon>
        <taxon>Leotiomycetes</taxon>
        <taxon>Helotiales</taxon>
        <taxon>Sclerotiniaceae</taxon>
        <taxon>Sclerotinia</taxon>
    </lineage>
</organism>
<evidence type="ECO:0000313" key="3">
    <source>
        <dbReference type="Proteomes" id="UP000177798"/>
    </source>
</evidence>
<accession>A0A1D9PXD7</accession>
<feature type="compositionally biased region" description="Low complexity" evidence="1">
    <location>
        <begin position="177"/>
        <end position="191"/>
    </location>
</feature>
<reference evidence="3" key="1">
    <citation type="journal article" date="2017" name="Genome Biol. Evol.">
        <title>The complete genome sequence of the phytopathogenic fungus Sclerotinia sclerotiorum reveals insights into the genome architecture of broad host range pathogens.</title>
        <authorList>
            <person name="Derbyshire M."/>
            <person name="Denton-Giles M."/>
            <person name="Hegedus D."/>
            <person name="Seifbarghy S."/>
            <person name="Rollins J."/>
            <person name="van Kan J."/>
            <person name="Seidl M.F."/>
            <person name="Faino L."/>
            <person name="Mbengue M."/>
            <person name="Navaud O."/>
            <person name="Raffaele S."/>
            <person name="Hammond-Kosack K."/>
            <person name="Heard S."/>
            <person name="Oliver R."/>
        </authorList>
    </citation>
    <scope>NUCLEOTIDE SEQUENCE [LARGE SCALE GENOMIC DNA]</scope>
    <source>
        <strain evidence="3">ATCC 18683 / 1980 / Ss-1</strain>
    </source>
</reference>
<name>A0A1D9PXD7_SCLS1</name>
<evidence type="ECO:0000313" key="2">
    <source>
        <dbReference type="EMBL" id="APA07306.1"/>
    </source>
</evidence>
<gene>
    <name evidence="2" type="ORF">sscle_02g020760</name>
</gene>
<feature type="region of interest" description="Disordered" evidence="1">
    <location>
        <begin position="142"/>
        <end position="210"/>
    </location>
</feature>
<evidence type="ECO:0000256" key="1">
    <source>
        <dbReference type="SAM" id="MobiDB-lite"/>
    </source>
</evidence>
<dbReference type="RefSeq" id="XP_001586047.1">
    <property type="nucleotide sequence ID" value="XM_001585997.1"/>
</dbReference>
<dbReference type="OrthoDB" id="3539198at2759"/>
<sequence>MPLNTQTDILNSKAPIQPPESPTARAYYRKDAASRGKEDQHSSNVPIHQRNTETMIRNKIMWEKNILPKGRIDWVIVGFNAPASVEKKAEAQIDFEKTVEKDSKDSEDNITATIPLELEPTIKENALRLVIRESPRNWLQKLSRSQSSLPRNLSQTRSLSSRRRVVERGSRDLRLITQSNQKSKTTSSTPTPHRPLSNPHSCNVSPKSPLANELHPAEVLRSYQGSINSSRDNFTPIYCPNVDIQGQKARLTTSIYPRANQTLTIRPKKSVSVASRMITHALGARGPSAWRVVWRIREDSDVGLLLDASHILALDVLNLLSLKC</sequence>
<feature type="region of interest" description="Disordered" evidence="1">
    <location>
        <begin position="1"/>
        <end position="51"/>
    </location>
</feature>
<dbReference type="KEGG" id="ssl:SS1G_13140"/>
<protein>
    <submittedName>
        <fullName evidence="2">Uncharacterized protein</fullName>
    </submittedName>
</protein>
<dbReference type="AlphaFoldDB" id="A0A1D9PXD7"/>
<dbReference type="EMBL" id="CP017815">
    <property type="protein sequence ID" value="APA07306.1"/>
    <property type="molecule type" value="Genomic_DNA"/>
</dbReference>
<feature type="compositionally biased region" description="Polar residues" evidence="1">
    <location>
        <begin position="1"/>
        <end position="10"/>
    </location>
</feature>